<keyword evidence="2" id="KW-1185">Reference proteome</keyword>
<accession>A0ABY5PIC5</accession>
<name>A0ABY5PIC5_9ACTN</name>
<dbReference type="Proteomes" id="UP001058860">
    <property type="component" value="Chromosome"/>
</dbReference>
<evidence type="ECO:0000313" key="2">
    <source>
        <dbReference type="Proteomes" id="UP001058860"/>
    </source>
</evidence>
<dbReference type="EMBL" id="CP088295">
    <property type="protein sequence ID" value="UUY04428.1"/>
    <property type="molecule type" value="Genomic_DNA"/>
</dbReference>
<dbReference type="InterPro" id="IPR000014">
    <property type="entry name" value="PAS"/>
</dbReference>
<dbReference type="InterPro" id="IPR035965">
    <property type="entry name" value="PAS-like_dom_sf"/>
</dbReference>
<dbReference type="RefSeq" id="WP_353864912.1">
    <property type="nucleotide sequence ID" value="NZ_CP088295.1"/>
</dbReference>
<evidence type="ECO:0000313" key="1">
    <source>
        <dbReference type="EMBL" id="UUY04428.1"/>
    </source>
</evidence>
<sequence length="165" mass="16897">MTASVHGLPGWSGGEAVELRAFCGHCGREPDPDHAPVGATRVCQHCDLGLVLQASADVAPAPADPFLVVDNRMAICALSSAAEDLLGIDETAAVNRHLGEFLLPADANAESGGSLIELVLTAASGQAGGDVPRVRVRPLGVFGVRFSARIGRCGPAPSAIVVLER</sequence>
<reference evidence="2" key="1">
    <citation type="submission" date="2021-11" db="EMBL/GenBank/DDBJ databases">
        <title>Cultivation dependent microbiological survey of springs from the worlds oldest radium mine currently devoted to the extraction of radon-saturated water.</title>
        <authorList>
            <person name="Kapinusova G."/>
            <person name="Smrhova T."/>
            <person name="Strejcek M."/>
            <person name="Suman J."/>
            <person name="Jani K."/>
            <person name="Pajer P."/>
            <person name="Uhlik O."/>
        </authorList>
    </citation>
    <scope>NUCLEOTIDE SEQUENCE [LARGE SCALE GENOMIC DNA]</scope>
    <source>
        <strain evidence="2">J379</strain>
    </source>
</reference>
<dbReference type="CDD" id="cd00130">
    <property type="entry name" value="PAS"/>
    <property type="match status" value="1"/>
</dbReference>
<organism evidence="1 2">
    <name type="scientific">Svornostia abyssi</name>
    <dbReference type="NCBI Taxonomy" id="2898438"/>
    <lineage>
        <taxon>Bacteria</taxon>
        <taxon>Bacillati</taxon>
        <taxon>Actinomycetota</taxon>
        <taxon>Thermoleophilia</taxon>
        <taxon>Solirubrobacterales</taxon>
        <taxon>Baekduiaceae</taxon>
        <taxon>Svornostia</taxon>
    </lineage>
</organism>
<proteinExistence type="predicted"/>
<dbReference type="SUPFAM" id="SSF55785">
    <property type="entry name" value="PYP-like sensor domain (PAS domain)"/>
    <property type="match status" value="1"/>
</dbReference>
<protein>
    <submittedName>
        <fullName evidence="1">PAS domain-containing protein</fullName>
    </submittedName>
</protein>
<gene>
    <name evidence="1" type="ORF">LRS13_02530</name>
</gene>